<keyword evidence="3" id="KW-1185">Reference proteome</keyword>
<feature type="transmembrane region" description="Helical" evidence="1">
    <location>
        <begin position="6"/>
        <end position="24"/>
    </location>
</feature>
<keyword evidence="1" id="KW-0812">Transmembrane</keyword>
<dbReference type="EMBL" id="JAPWHE010000019">
    <property type="protein sequence ID" value="MCZ4331213.1"/>
    <property type="molecule type" value="Genomic_DNA"/>
</dbReference>
<dbReference type="Proteomes" id="UP001068379">
    <property type="component" value="Unassembled WGS sequence"/>
</dbReference>
<name>A0ABT4M7J8_9BURK</name>
<accession>A0ABT4M7J8</accession>
<protein>
    <submittedName>
        <fullName evidence="2">Uncharacterized protein</fullName>
    </submittedName>
</protein>
<dbReference type="RefSeq" id="WP_269360384.1">
    <property type="nucleotide sequence ID" value="NZ_JAPWHE010000019.1"/>
</dbReference>
<sequence length="141" mass="16368">MDIISTAIGFLVGTVTGAVGPYIADKFTDSRRKKQLIKEEKNRWKEIEDRFPAVIAEMREDFSQPEHQNFRAFFIKESNTIMSGSSEPCFEYHTDKHPELRPAILMLLQHGFISDITPGKTPMYRVHEHLVDRLLGRSFER</sequence>
<evidence type="ECO:0000256" key="1">
    <source>
        <dbReference type="SAM" id="Phobius"/>
    </source>
</evidence>
<reference evidence="2" key="1">
    <citation type="submission" date="2022-12" db="EMBL/GenBank/DDBJ databases">
        <title>Bacterial isolates from different developmental stages of Nematostella vectensis.</title>
        <authorList>
            <person name="Fraune S."/>
        </authorList>
    </citation>
    <scope>NUCLEOTIDE SEQUENCE</scope>
    <source>
        <strain evidence="2">G21619-S1</strain>
    </source>
</reference>
<evidence type="ECO:0000313" key="2">
    <source>
        <dbReference type="EMBL" id="MCZ4331213.1"/>
    </source>
</evidence>
<evidence type="ECO:0000313" key="3">
    <source>
        <dbReference type="Proteomes" id="UP001068379"/>
    </source>
</evidence>
<comment type="caution">
    <text evidence="2">The sequence shown here is derived from an EMBL/GenBank/DDBJ whole genome shotgun (WGS) entry which is preliminary data.</text>
</comment>
<organism evidence="2 3">
    <name type="scientific">Castellaniella denitrificans</name>
    <dbReference type="NCBI Taxonomy" id="56119"/>
    <lineage>
        <taxon>Bacteria</taxon>
        <taxon>Pseudomonadati</taxon>
        <taxon>Pseudomonadota</taxon>
        <taxon>Betaproteobacteria</taxon>
        <taxon>Burkholderiales</taxon>
        <taxon>Alcaligenaceae</taxon>
        <taxon>Castellaniella</taxon>
    </lineage>
</organism>
<gene>
    <name evidence="2" type="ORF">O4H32_14795</name>
</gene>
<keyword evidence="1" id="KW-0472">Membrane</keyword>
<keyword evidence="1" id="KW-1133">Transmembrane helix</keyword>
<proteinExistence type="predicted"/>